<gene>
    <name evidence="18 21" type="primary">aroB</name>
    <name evidence="21" type="ORF">IAA31_04875</name>
</gene>
<dbReference type="CDD" id="cd08195">
    <property type="entry name" value="DHQS"/>
    <property type="match status" value="1"/>
</dbReference>
<dbReference type="InterPro" id="IPR056179">
    <property type="entry name" value="DHQS_C"/>
</dbReference>
<protein>
    <recommendedName>
        <fullName evidence="8 18">3-dehydroquinate synthase</fullName>
        <shortName evidence="18">DHQS</shortName>
        <ecNumber evidence="7 18">4.2.3.4</ecNumber>
    </recommendedName>
</protein>
<evidence type="ECO:0000256" key="14">
    <source>
        <dbReference type="ARBA" id="ARBA00023027"/>
    </source>
</evidence>
<dbReference type="GO" id="GO:0046872">
    <property type="term" value="F:metal ion binding"/>
    <property type="evidence" value="ECO:0007669"/>
    <property type="project" value="UniProtKB-KW"/>
</dbReference>
<evidence type="ECO:0000256" key="9">
    <source>
        <dbReference type="ARBA" id="ARBA00022490"/>
    </source>
</evidence>
<comment type="cofactor">
    <cofactor evidence="18">
        <name>Co(2+)</name>
        <dbReference type="ChEBI" id="CHEBI:48828"/>
    </cofactor>
    <cofactor evidence="18">
        <name>Zn(2+)</name>
        <dbReference type="ChEBI" id="CHEBI:29105"/>
    </cofactor>
    <text evidence="18">Binds 1 divalent metal cation per subunit. Can use either Co(2+) or Zn(2+).</text>
</comment>
<evidence type="ECO:0000256" key="15">
    <source>
        <dbReference type="ARBA" id="ARBA00023141"/>
    </source>
</evidence>
<organism evidence="21 22">
    <name type="scientific">Candidatus Anaerobiospirillum merdipullorum</name>
    <dbReference type="NCBI Taxonomy" id="2838450"/>
    <lineage>
        <taxon>Bacteria</taxon>
        <taxon>Pseudomonadati</taxon>
        <taxon>Pseudomonadota</taxon>
        <taxon>Gammaproteobacteria</taxon>
        <taxon>Aeromonadales</taxon>
        <taxon>Succinivibrionaceae</taxon>
        <taxon>Anaerobiospirillum</taxon>
    </lineage>
</organism>
<comment type="cofactor">
    <cofactor evidence="2 18">
        <name>NAD(+)</name>
        <dbReference type="ChEBI" id="CHEBI:57540"/>
    </cofactor>
</comment>
<dbReference type="HAMAP" id="MF_00110">
    <property type="entry name" value="DHQ_synthase"/>
    <property type="match status" value="1"/>
</dbReference>
<comment type="similarity">
    <text evidence="6 18">Belongs to the sugar phosphate cyclases superfamily. Dehydroquinate synthase family.</text>
</comment>
<keyword evidence="12 18" id="KW-0547">Nucleotide-binding</keyword>
<dbReference type="FunFam" id="3.40.50.1970:FF:000001">
    <property type="entry name" value="3-dehydroquinate synthase"/>
    <property type="match status" value="1"/>
</dbReference>
<feature type="binding site" evidence="18">
    <location>
        <position position="249"/>
    </location>
    <ligand>
        <name>Zn(2+)</name>
        <dbReference type="ChEBI" id="CHEBI:29105"/>
    </ligand>
</feature>
<evidence type="ECO:0000256" key="2">
    <source>
        <dbReference type="ARBA" id="ARBA00001911"/>
    </source>
</evidence>
<dbReference type="InterPro" id="IPR030960">
    <property type="entry name" value="DHQS/DOIS_N"/>
</dbReference>
<dbReference type="PANTHER" id="PTHR43622:SF7">
    <property type="entry name" value="3-DEHYDROQUINATE SYNTHASE, CHLOROPLASTIC"/>
    <property type="match status" value="1"/>
</dbReference>
<dbReference type="AlphaFoldDB" id="A0A9E2NSD1"/>
<evidence type="ECO:0000256" key="18">
    <source>
        <dbReference type="HAMAP-Rule" id="MF_00110"/>
    </source>
</evidence>
<evidence type="ECO:0000313" key="22">
    <source>
        <dbReference type="Proteomes" id="UP000824150"/>
    </source>
</evidence>
<keyword evidence="17 18" id="KW-0170">Cobalt</keyword>
<evidence type="ECO:0000256" key="10">
    <source>
        <dbReference type="ARBA" id="ARBA00022605"/>
    </source>
</evidence>
<sequence length="368" mass="40009">MQHTLEVELKERSYPIVIGENLPCGSIARQALPQVTELMVVTNDTVAPLYLQKTVEELEQAAFTVHTVILRDGEAYKTVDSYMQIMTALIEANLGRDCALLALGGGVVGDMTGFAAATFNRGVPYVQMPTTLLAMVDSSVGGKTAINHPLGKNLIGAFYQPKAVCADLATLDTLPPREVAAGMGEVIKYGILYDEAFFTKLETHAKLDTITADKVALGKMVERCCAIKAEVVAQDEREKGIRAWLNLGHTFGHALEAYLGFGTWLHGEAVGLGLVLASYLSVKRGLMTPVQYQRVFNLVKAFKLPTQIPEAMQATDFLHAMRHDKKVKGGVIRYVLPLGIGRCQVFADVSDDEVSTMLTAYKASKGQL</sequence>
<dbReference type="GO" id="GO:0005737">
    <property type="term" value="C:cytoplasm"/>
    <property type="evidence" value="ECO:0007669"/>
    <property type="project" value="UniProtKB-SubCell"/>
</dbReference>
<feature type="binding site" evidence="18">
    <location>
        <position position="152"/>
    </location>
    <ligand>
        <name>NAD(+)</name>
        <dbReference type="ChEBI" id="CHEBI:57540"/>
    </ligand>
</feature>
<keyword evidence="11 18" id="KW-0479">Metal-binding</keyword>
<dbReference type="GO" id="GO:0000166">
    <property type="term" value="F:nucleotide binding"/>
    <property type="evidence" value="ECO:0007669"/>
    <property type="project" value="UniProtKB-KW"/>
</dbReference>
<dbReference type="Gene3D" id="3.40.50.1970">
    <property type="match status" value="1"/>
</dbReference>
<feature type="binding site" evidence="18">
    <location>
        <position position="143"/>
    </location>
    <ligand>
        <name>NAD(+)</name>
        <dbReference type="ChEBI" id="CHEBI:57540"/>
    </ligand>
</feature>
<evidence type="ECO:0000256" key="17">
    <source>
        <dbReference type="ARBA" id="ARBA00023285"/>
    </source>
</evidence>
<dbReference type="EC" id="4.2.3.4" evidence="7 18"/>
<evidence type="ECO:0000256" key="3">
    <source>
        <dbReference type="ARBA" id="ARBA00003485"/>
    </source>
</evidence>
<accession>A0A9E2NSD1</accession>
<dbReference type="GO" id="GO:0009423">
    <property type="term" value="P:chorismate biosynthetic process"/>
    <property type="evidence" value="ECO:0007669"/>
    <property type="project" value="UniProtKB-UniRule"/>
</dbReference>
<dbReference type="InterPro" id="IPR016037">
    <property type="entry name" value="DHQ_synth_AroB"/>
</dbReference>
<dbReference type="PIRSF" id="PIRSF001455">
    <property type="entry name" value="DHQ_synth"/>
    <property type="match status" value="1"/>
</dbReference>
<comment type="caution">
    <text evidence="21">The sequence shown here is derived from an EMBL/GenBank/DDBJ whole genome shotgun (WGS) entry which is preliminary data.</text>
</comment>
<name>A0A9E2NSD1_9GAMM</name>
<keyword evidence="9 18" id="KW-0963">Cytoplasm</keyword>
<dbReference type="SUPFAM" id="SSF56796">
    <property type="entry name" value="Dehydroquinate synthase-like"/>
    <property type="match status" value="1"/>
</dbReference>
<dbReference type="PANTHER" id="PTHR43622">
    <property type="entry name" value="3-DEHYDROQUINATE SYNTHASE"/>
    <property type="match status" value="1"/>
</dbReference>
<keyword evidence="15 18" id="KW-0057">Aromatic amino acid biosynthesis</keyword>
<dbReference type="InterPro" id="IPR030963">
    <property type="entry name" value="DHQ_synth_fam"/>
</dbReference>
<comment type="function">
    <text evidence="3 18">Catalyzes the conversion of 3-deoxy-D-arabino-heptulosonate 7-phosphate (DAHP) to dehydroquinate (DHQ).</text>
</comment>
<evidence type="ECO:0000256" key="1">
    <source>
        <dbReference type="ARBA" id="ARBA00001393"/>
    </source>
</evidence>
<evidence type="ECO:0000256" key="4">
    <source>
        <dbReference type="ARBA" id="ARBA00004496"/>
    </source>
</evidence>
<feature type="binding site" evidence="18">
    <location>
        <position position="185"/>
    </location>
    <ligand>
        <name>Zn(2+)</name>
        <dbReference type="ChEBI" id="CHEBI:29105"/>
    </ligand>
</feature>
<feature type="binding site" evidence="18">
    <location>
        <begin position="106"/>
        <end position="110"/>
    </location>
    <ligand>
        <name>NAD(+)</name>
        <dbReference type="ChEBI" id="CHEBI:57540"/>
    </ligand>
</feature>
<feature type="binding site" evidence="18">
    <location>
        <begin position="72"/>
        <end position="77"/>
    </location>
    <ligand>
        <name>NAD(+)</name>
        <dbReference type="ChEBI" id="CHEBI:57540"/>
    </ligand>
</feature>
<evidence type="ECO:0000259" key="19">
    <source>
        <dbReference type="Pfam" id="PF01761"/>
    </source>
</evidence>
<comment type="catalytic activity">
    <reaction evidence="1 18">
        <text>7-phospho-2-dehydro-3-deoxy-D-arabino-heptonate = 3-dehydroquinate + phosphate</text>
        <dbReference type="Rhea" id="RHEA:21968"/>
        <dbReference type="ChEBI" id="CHEBI:32364"/>
        <dbReference type="ChEBI" id="CHEBI:43474"/>
        <dbReference type="ChEBI" id="CHEBI:58394"/>
        <dbReference type="EC" id="4.2.3.4"/>
    </reaction>
</comment>
<evidence type="ECO:0000256" key="13">
    <source>
        <dbReference type="ARBA" id="ARBA00022833"/>
    </source>
</evidence>
<dbReference type="GO" id="GO:0009073">
    <property type="term" value="P:aromatic amino acid family biosynthetic process"/>
    <property type="evidence" value="ECO:0007669"/>
    <property type="project" value="UniProtKB-KW"/>
</dbReference>
<dbReference type="EMBL" id="JAHLFG010000053">
    <property type="protein sequence ID" value="MBU3826805.1"/>
    <property type="molecule type" value="Genomic_DNA"/>
</dbReference>
<evidence type="ECO:0000256" key="6">
    <source>
        <dbReference type="ARBA" id="ARBA00005412"/>
    </source>
</evidence>
<dbReference type="NCBIfam" id="TIGR01357">
    <property type="entry name" value="aroB"/>
    <property type="match status" value="1"/>
</dbReference>
<comment type="pathway">
    <text evidence="5 18">Metabolic intermediate biosynthesis; chorismate biosynthesis; chorismate from D-erythrose 4-phosphate and phosphoenolpyruvate: step 2/7.</text>
</comment>
<dbReference type="GO" id="GO:0003856">
    <property type="term" value="F:3-dehydroquinate synthase activity"/>
    <property type="evidence" value="ECO:0007669"/>
    <property type="project" value="UniProtKB-UniRule"/>
</dbReference>
<feature type="domain" description="3-dehydroquinate synthase N-terminal" evidence="19">
    <location>
        <begin position="68"/>
        <end position="180"/>
    </location>
</feature>
<evidence type="ECO:0000313" key="21">
    <source>
        <dbReference type="EMBL" id="MBU3826805.1"/>
    </source>
</evidence>
<keyword evidence="10 18" id="KW-0028">Amino-acid biosynthesis</keyword>
<keyword evidence="16 18" id="KW-0456">Lyase</keyword>
<dbReference type="Gene3D" id="1.20.1090.10">
    <property type="entry name" value="Dehydroquinate synthase-like - alpha domain"/>
    <property type="match status" value="1"/>
</dbReference>
<reference evidence="21" key="2">
    <citation type="submission" date="2021-04" db="EMBL/GenBank/DDBJ databases">
        <authorList>
            <person name="Gilroy R."/>
        </authorList>
    </citation>
    <scope>NUCLEOTIDE SEQUENCE</scope>
    <source>
        <strain evidence="21">687</strain>
    </source>
</reference>
<keyword evidence="14 18" id="KW-0520">NAD</keyword>
<evidence type="ECO:0000256" key="11">
    <source>
        <dbReference type="ARBA" id="ARBA00022723"/>
    </source>
</evidence>
<evidence type="ECO:0000256" key="7">
    <source>
        <dbReference type="ARBA" id="ARBA00013031"/>
    </source>
</evidence>
<dbReference type="Pfam" id="PF24621">
    <property type="entry name" value="DHQS_C"/>
    <property type="match status" value="1"/>
</dbReference>
<evidence type="ECO:0000259" key="20">
    <source>
        <dbReference type="Pfam" id="PF24621"/>
    </source>
</evidence>
<feature type="binding site" evidence="18">
    <location>
        <begin position="130"/>
        <end position="131"/>
    </location>
    <ligand>
        <name>NAD(+)</name>
        <dbReference type="ChEBI" id="CHEBI:57540"/>
    </ligand>
</feature>
<dbReference type="InterPro" id="IPR050071">
    <property type="entry name" value="Dehydroquinate_synthase"/>
</dbReference>
<proteinExistence type="inferred from homology"/>
<keyword evidence="13 18" id="KW-0862">Zinc</keyword>
<dbReference type="Pfam" id="PF01761">
    <property type="entry name" value="DHQ_synthase"/>
    <property type="match status" value="1"/>
</dbReference>
<feature type="domain" description="3-dehydroquinate synthase C-terminal" evidence="20">
    <location>
        <begin position="182"/>
        <end position="327"/>
    </location>
</feature>
<evidence type="ECO:0000256" key="8">
    <source>
        <dbReference type="ARBA" id="ARBA00017684"/>
    </source>
</evidence>
<feature type="binding site" evidence="18">
    <location>
        <begin position="170"/>
        <end position="173"/>
    </location>
    <ligand>
        <name>NAD(+)</name>
        <dbReference type="ChEBI" id="CHEBI:57540"/>
    </ligand>
</feature>
<evidence type="ECO:0000256" key="12">
    <source>
        <dbReference type="ARBA" id="ARBA00022741"/>
    </source>
</evidence>
<evidence type="ECO:0000256" key="5">
    <source>
        <dbReference type="ARBA" id="ARBA00004661"/>
    </source>
</evidence>
<dbReference type="GO" id="GO:0008652">
    <property type="term" value="P:amino acid biosynthetic process"/>
    <property type="evidence" value="ECO:0007669"/>
    <property type="project" value="UniProtKB-KW"/>
</dbReference>
<evidence type="ECO:0000256" key="16">
    <source>
        <dbReference type="ARBA" id="ARBA00023239"/>
    </source>
</evidence>
<reference evidence="21" key="1">
    <citation type="journal article" date="2021" name="PeerJ">
        <title>Extensive microbial diversity within the chicken gut microbiome revealed by metagenomics and culture.</title>
        <authorList>
            <person name="Gilroy R."/>
            <person name="Ravi A."/>
            <person name="Getino M."/>
            <person name="Pursley I."/>
            <person name="Horton D.L."/>
            <person name="Alikhan N.F."/>
            <person name="Baker D."/>
            <person name="Gharbi K."/>
            <person name="Hall N."/>
            <person name="Watson M."/>
            <person name="Adriaenssens E.M."/>
            <person name="Foster-Nyarko E."/>
            <person name="Jarju S."/>
            <person name="Secka A."/>
            <person name="Antonio M."/>
            <person name="Oren A."/>
            <person name="Chaudhuri R.R."/>
            <person name="La Ragione R."/>
            <person name="Hildebrand F."/>
            <person name="Pallen M.J."/>
        </authorList>
    </citation>
    <scope>NUCLEOTIDE SEQUENCE</scope>
    <source>
        <strain evidence="21">687</strain>
    </source>
</reference>
<dbReference type="Proteomes" id="UP000824150">
    <property type="component" value="Unassembled WGS sequence"/>
</dbReference>
<comment type="subcellular location">
    <subcellularLocation>
        <location evidence="4 18">Cytoplasm</location>
    </subcellularLocation>
</comment>
<feature type="binding site" evidence="18">
    <location>
        <position position="266"/>
    </location>
    <ligand>
        <name>Zn(2+)</name>
        <dbReference type="ChEBI" id="CHEBI:29105"/>
    </ligand>
</feature>